<name>L2GM83_VITCO</name>
<keyword evidence="3" id="KW-1185">Reference proteome</keyword>
<feature type="signal peptide" evidence="1">
    <location>
        <begin position="1"/>
        <end position="25"/>
    </location>
</feature>
<organism evidence="2 3">
    <name type="scientific">Vittaforma corneae (strain ATCC 50505)</name>
    <name type="common">Microsporidian parasite</name>
    <name type="synonym">Nosema corneum</name>
    <dbReference type="NCBI Taxonomy" id="993615"/>
    <lineage>
        <taxon>Eukaryota</taxon>
        <taxon>Fungi</taxon>
        <taxon>Fungi incertae sedis</taxon>
        <taxon>Microsporidia</taxon>
        <taxon>Nosematidae</taxon>
        <taxon>Vittaforma</taxon>
    </lineage>
</organism>
<evidence type="ECO:0000256" key="1">
    <source>
        <dbReference type="SAM" id="SignalP"/>
    </source>
</evidence>
<dbReference type="GeneID" id="19881959"/>
<dbReference type="VEuPathDB" id="MicrosporidiaDB:VICG_01248"/>
<dbReference type="AlphaFoldDB" id="L2GM83"/>
<sequence length="130" mass="14719">MIKTYLTLRCITMLLIAFSKPSIVSQSSYSSTILTDVKSWITIPAHCIVLGAEKSDHPRYFGRKFKIIKPPRKMHEYEDDIERGIEIGVRDGNGNIQLIRDISSYPDFSAQLMGIAISGLLYSLMFKLFG</sequence>
<feature type="chain" id="PRO_5003960255" evidence="1">
    <location>
        <begin position="26"/>
        <end position="130"/>
    </location>
</feature>
<dbReference type="EMBL" id="JH370139">
    <property type="protein sequence ID" value="ELA41744.1"/>
    <property type="molecule type" value="Genomic_DNA"/>
</dbReference>
<evidence type="ECO:0000313" key="3">
    <source>
        <dbReference type="Proteomes" id="UP000011082"/>
    </source>
</evidence>
<evidence type="ECO:0000313" key="2">
    <source>
        <dbReference type="EMBL" id="ELA41744.1"/>
    </source>
</evidence>
<dbReference type="HOGENOM" id="CLU_1939720_0_0_1"/>
<reference evidence="3" key="1">
    <citation type="submission" date="2011-05" db="EMBL/GenBank/DDBJ databases">
        <title>The genome sequence of Vittaforma corneae strain ATCC 50505.</title>
        <authorList>
            <consortium name="The Broad Institute Genome Sequencing Platform"/>
            <person name="Cuomo C."/>
            <person name="Didier E."/>
            <person name="Bowers L."/>
            <person name="Young S.K."/>
            <person name="Zeng Q."/>
            <person name="Gargeya S."/>
            <person name="Fitzgerald M."/>
            <person name="Haas B."/>
            <person name="Abouelleil A."/>
            <person name="Alvarado L."/>
            <person name="Arachchi H.M."/>
            <person name="Berlin A."/>
            <person name="Chapman S.B."/>
            <person name="Gearin G."/>
            <person name="Goldberg J."/>
            <person name="Griggs A."/>
            <person name="Gujja S."/>
            <person name="Hansen M."/>
            <person name="Heiman D."/>
            <person name="Howarth C."/>
            <person name="Larimer J."/>
            <person name="Lui A."/>
            <person name="MacDonald P.J.P."/>
            <person name="McCowen C."/>
            <person name="Montmayeur A."/>
            <person name="Murphy C."/>
            <person name="Neiman D."/>
            <person name="Pearson M."/>
            <person name="Priest M."/>
            <person name="Roberts A."/>
            <person name="Saif S."/>
            <person name="Shea T."/>
            <person name="Sisk P."/>
            <person name="Stolte C."/>
            <person name="Sykes S."/>
            <person name="Wortman J."/>
            <person name="Nusbaum C."/>
            <person name="Birren B."/>
        </authorList>
    </citation>
    <scope>NUCLEOTIDE SEQUENCE [LARGE SCALE GENOMIC DNA]</scope>
    <source>
        <strain evidence="3">ATCC 50505</strain>
    </source>
</reference>
<dbReference type="InParanoid" id="L2GM83"/>
<gene>
    <name evidence="2" type="ORF">VICG_01248</name>
</gene>
<accession>L2GM83</accession>
<dbReference type="RefSeq" id="XP_007604694.1">
    <property type="nucleotide sequence ID" value="XM_007604632.1"/>
</dbReference>
<dbReference type="Proteomes" id="UP000011082">
    <property type="component" value="Unassembled WGS sequence"/>
</dbReference>
<proteinExistence type="predicted"/>
<protein>
    <submittedName>
        <fullName evidence="2">Uncharacterized protein</fullName>
    </submittedName>
</protein>
<keyword evidence="1" id="KW-0732">Signal</keyword>